<dbReference type="InterPro" id="IPR017853">
    <property type="entry name" value="GH"/>
</dbReference>
<evidence type="ECO:0000256" key="7">
    <source>
        <dbReference type="ARBA" id="ARBA00040976"/>
    </source>
</evidence>
<dbReference type="InterPro" id="IPR029070">
    <property type="entry name" value="Chitinase_insertion_sf"/>
</dbReference>
<reference evidence="10" key="4">
    <citation type="submission" date="2025-09" db="UniProtKB">
        <authorList>
            <consortium name="Ensembl"/>
        </authorList>
    </citation>
    <scope>IDENTIFICATION</scope>
    <source>
        <strain evidence="10">HSOK</strain>
    </source>
</reference>
<sequence>MKTTLLLLHVIGCCSLVGATLSKTDAKKSFKAEAENSPAELSVLERGLVVSDLLWKEIVKEEKRYCAHIKKTFQGPVLGYITPWNSHGYDIAKIFGSKLTSVSPVWLQLRRRGPDTFEVTGLHDHDPGWVKAVRKSNKKVRMVPRLLFDGWSYQDYMSVLGSEDEIEELAGELVDVAKTEGFDGFTLELWSQLGGNKRKELVHLIKHICEILKAKRLDCILVIPPALTSTGEPGMFGRDEFEQLAPFVDGFSLMTYDYSSGARPGPSAPLPWVKDCVLQLAPSTEWRQKILLGLNLYGLDFASQGTEPILGTRYIEILREHRPKLLWDEYAAEHYFNYKRNNAVKHVVYYPSLKSINMRISLATELGTGISLWELGQGLDYFYDLL</sequence>
<evidence type="ECO:0000256" key="2">
    <source>
        <dbReference type="ARBA" id="ARBA00004613"/>
    </source>
</evidence>
<feature type="domain" description="GH18" evidence="9">
    <location>
        <begin position="75"/>
        <end position="386"/>
    </location>
</feature>
<dbReference type="CDD" id="cd02876">
    <property type="entry name" value="GH18_SI-CLP"/>
    <property type="match status" value="1"/>
</dbReference>
<dbReference type="Gene3D" id="3.10.50.10">
    <property type="match status" value="1"/>
</dbReference>
<dbReference type="GO" id="GO:0005576">
    <property type="term" value="C:extracellular region"/>
    <property type="evidence" value="ECO:0007669"/>
    <property type="project" value="UniProtKB-SubCell"/>
</dbReference>
<dbReference type="Gene3D" id="3.20.20.80">
    <property type="entry name" value="Glycosidases"/>
    <property type="match status" value="1"/>
</dbReference>
<reference evidence="10" key="3">
    <citation type="submission" date="2025-08" db="UniProtKB">
        <authorList>
            <consortium name="Ensembl"/>
        </authorList>
    </citation>
    <scope>IDENTIFICATION</scope>
    <source>
        <strain evidence="10">HSOK</strain>
    </source>
</reference>
<keyword evidence="6" id="KW-0458">Lysosome</keyword>
<comment type="subcellular location">
    <subcellularLocation>
        <location evidence="1">Lysosome</location>
    </subcellularLocation>
    <subcellularLocation>
        <location evidence="2">Secreted</location>
    </subcellularLocation>
</comment>
<evidence type="ECO:0000256" key="4">
    <source>
        <dbReference type="ARBA" id="ARBA00022525"/>
    </source>
</evidence>
<dbReference type="PROSITE" id="PS51910">
    <property type="entry name" value="GH18_2"/>
    <property type="match status" value="1"/>
</dbReference>
<accession>A0A3P9GZX0</accession>
<dbReference type="PANTHER" id="PTHR46066">
    <property type="entry name" value="CHITINASE DOMAIN-CONTAINING PROTEIN 1 FAMILY MEMBER"/>
    <property type="match status" value="1"/>
</dbReference>
<dbReference type="SUPFAM" id="SSF51445">
    <property type="entry name" value="(Trans)glycosidases"/>
    <property type="match status" value="1"/>
</dbReference>
<dbReference type="FunFam" id="3.20.20.80:FF:000028">
    <property type="entry name" value="Chitinase domain-containing protein 1"/>
    <property type="match status" value="1"/>
</dbReference>
<reference key="1">
    <citation type="journal article" date="2007" name="Nature">
        <title>The medaka draft genome and insights into vertebrate genome evolution.</title>
        <authorList>
            <person name="Kasahara M."/>
            <person name="Naruse K."/>
            <person name="Sasaki S."/>
            <person name="Nakatani Y."/>
            <person name="Qu W."/>
            <person name="Ahsan B."/>
            <person name="Yamada T."/>
            <person name="Nagayasu Y."/>
            <person name="Doi K."/>
            <person name="Kasai Y."/>
            <person name="Jindo T."/>
            <person name="Kobayashi D."/>
            <person name="Shimada A."/>
            <person name="Toyoda A."/>
            <person name="Kuroki Y."/>
            <person name="Fujiyama A."/>
            <person name="Sasaki T."/>
            <person name="Shimizu A."/>
            <person name="Asakawa S."/>
            <person name="Shimizu N."/>
            <person name="Hashimoto S."/>
            <person name="Yang J."/>
            <person name="Lee Y."/>
            <person name="Matsushima K."/>
            <person name="Sugano S."/>
            <person name="Sakaizumi M."/>
            <person name="Narita T."/>
            <person name="Ohishi K."/>
            <person name="Haga S."/>
            <person name="Ohta F."/>
            <person name="Nomoto H."/>
            <person name="Nogata K."/>
            <person name="Morishita T."/>
            <person name="Endo T."/>
            <person name="Shin-I T."/>
            <person name="Takeda H."/>
            <person name="Morishita S."/>
            <person name="Kohara Y."/>
        </authorList>
    </citation>
    <scope>NUCLEOTIDE SEQUENCE [LARGE SCALE GENOMIC DNA]</scope>
    <source>
        <strain>Hd-rR</strain>
    </source>
</reference>
<keyword evidence="5 8" id="KW-0732">Signal</keyword>
<dbReference type="GO" id="GO:0008061">
    <property type="term" value="F:chitin binding"/>
    <property type="evidence" value="ECO:0007669"/>
    <property type="project" value="InterPro"/>
</dbReference>
<organism evidence="10 11">
    <name type="scientific">Oryzias latipes</name>
    <name type="common">Japanese rice fish</name>
    <name type="synonym">Japanese killifish</name>
    <dbReference type="NCBI Taxonomy" id="8090"/>
    <lineage>
        <taxon>Eukaryota</taxon>
        <taxon>Metazoa</taxon>
        <taxon>Chordata</taxon>
        <taxon>Craniata</taxon>
        <taxon>Vertebrata</taxon>
        <taxon>Euteleostomi</taxon>
        <taxon>Actinopterygii</taxon>
        <taxon>Neopterygii</taxon>
        <taxon>Teleostei</taxon>
        <taxon>Neoteleostei</taxon>
        <taxon>Acanthomorphata</taxon>
        <taxon>Ovalentaria</taxon>
        <taxon>Atherinomorphae</taxon>
        <taxon>Beloniformes</taxon>
        <taxon>Adrianichthyidae</taxon>
        <taxon>Oryziinae</taxon>
        <taxon>Oryzias</taxon>
    </lineage>
</organism>
<evidence type="ECO:0000256" key="1">
    <source>
        <dbReference type="ARBA" id="ARBA00004371"/>
    </source>
</evidence>
<dbReference type="GO" id="GO:0005764">
    <property type="term" value="C:lysosome"/>
    <property type="evidence" value="ECO:0007669"/>
    <property type="project" value="UniProtKB-SubCell"/>
</dbReference>
<dbReference type="SMART" id="SM00636">
    <property type="entry name" value="Glyco_18"/>
    <property type="match status" value="1"/>
</dbReference>
<dbReference type="Ensembl" id="ENSORLT00015013391.1">
    <property type="protein sequence ID" value="ENSORLP00015001060.1"/>
    <property type="gene ID" value="ENSORLG00015001573.1"/>
</dbReference>
<reference evidence="10 11" key="2">
    <citation type="submission" date="2017-04" db="EMBL/GenBank/DDBJ databases">
        <title>CpG methylation of centromeres and impact of large insertions on vertebrate speciation.</title>
        <authorList>
            <person name="Ichikawa K."/>
            <person name="Yoshimura J."/>
            <person name="Morishita S."/>
        </authorList>
    </citation>
    <scope>NUCLEOTIDE SEQUENCE</scope>
    <source>
        <strain evidence="10 11">HSOK</strain>
    </source>
</reference>
<dbReference type="PANTHER" id="PTHR46066:SF2">
    <property type="entry name" value="CHITINASE DOMAIN-CONTAINING PROTEIN 1"/>
    <property type="match status" value="1"/>
</dbReference>
<evidence type="ECO:0000256" key="3">
    <source>
        <dbReference type="ARBA" id="ARBA00009336"/>
    </source>
</evidence>
<dbReference type="FunFam" id="3.10.50.10:FF:000002">
    <property type="entry name" value="Chitinase domain-containing protein 1"/>
    <property type="match status" value="1"/>
</dbReference>
<evidence type="ECO:0000313" key="10">
    <source>
        <dbReference type="Ensembl" id="ENSORLP00015001060.1"/>
    </source>
</evidence>
<dbReference type="InterPro" id="IPR011583">
    <property type="entry name" value="Chitinase_II/V-like_cat"/>
</dbReference>
<evidence type="ECO:0000256" key="5">
    <source>
        <dbReference type="ARBA" id="ARBA00022729"/>
    </source>
</evidence>
<evidence type="ECO:0000313" key="11">
    <source>
        <dbReference type="Proteomes" id="UP000265200"/>
    </source>
</evidence>
<comment type="similarity">
    <text evidence="3">Belongs to the glycosyl hydrolase 18 family.</text>
</comment>
<dbReference type="GO" id="GO:0005975">
    <property type="term" value="P:carbohydrate metabolic process"/>
    <property type="evidence" value="ECO:0007669"/>
    <property type="project" value="InterPro"/>
</dbReference>
<feature type="signal peptide" evidence="8">
    <location>
        <begin position="1"/>
        <end position="19"/>
    </location>
</feature>
<proteinExistence type="inferred from homology"/>
<evidence type="ECO:0000259" key="9">
    <source>
        <dbReference type="PROSITE" id="PS51910"/>
    </source>
</evidence>
<protein>
    <recommendedName>
        <fullName evidence="7">Chitinase domain-containing protein 1</fullName>
    </recommendedName>
</protein>
<evidence type="ECO:0000256" key="8">
    <source>
        <dbReference type="SAM" id="SignalP"/>
    </source>
</evidence>
<name>A0A3P9GZX0_ORYLA</name>
<keyword evidence="4" id="KW-0964">Secreted</keyword>
<dbReference type="AlphaFoldDB" id="A0A3P9GZX0"/>
<evidence type="ECO:0000256" key="6">
    <source>
        <dbReference type="ARBA" id="ARBA00023228"/>
    </source>
</evidence>
<dbReference type="Proteomes" id="UP000265200">
    <property type="component" value="Chromosome 6"/>
</dbReference>
<feature type="chain" id="PRO_5018056765" description="Chitinase domain-containing protein 1" evidence="8">
    <location>
        <begin position="20"/>
        <end position="386"/>
    </location>
</feature>
<dbReference type="InterPro" id="IPR001223">
    <property type="entry name" value="Glyco_hydro18_cat"/>
</dbReference>
<dbReference type="Pfam" id="PF00704">
    <property type="entry name" value="Glyco_hydro_18"/>
    <property type="match status" value="1"/>
</dbReference>